<evidence type="ECO:0000259" key="2">
    <source>
        <dbReference type="Pfam" id="PF02517"/>
    </source>
</evidence>
<proteinExistence type="predicted"/>
<feature type="transmembrane region" description="Helical" evidence="1">
    <location>
        <begin position="159"/>
        <end position="180"/>
    </location>
</feature>
<dbReference type="GO" id="GO:0080120">
    <property type="term" value="P:CAAX-box protein maturation"/>
    <property type="evidence" value="ECO:0007669"/>
    <property type="project" value="UniProtKB-ARBA"/>
</dbReference>
<dbReference type="InterPro" id="IPR003675">
    <property type="entry name" value="Rce1/LyrA-like_dom"/>
</dbReference>
<dbReference type="AlphaFoldDB" id="A0A9X2IMP7"/>
<keyword evidence="4" id="KW-1185">Reference proteome</keyword>
<keyword evidence="1" id="KW-0472">Membrane</keyword>
<keyword evidence="1" id="KW-0812">Transmembrane</keyword>
<keyword evidence="3" id="KW-0378">Hydrolase</keyword>
<dbReference type="GO" id="GO:0008237">
    <property type="term" value="F:metallopeptidase activity"/>
    <property type="evidence" value="ECO:0007669"/>
    <property type="project" value="UniProtKB-KW"/>
</dbReference>
<keyword evidence="1" id="KW-1133">Transmembrane helix</keyword>
<feature type="transmembrane region" description="Helical" evidence="1">
    <location>
        <begin position="186"/>
        <end position="215"/>
    </location>
</feature>
<feature type="transmembrane region" description="Helical" evidence="1">
    <location>
        <begin position="113"/>
        <end position="138"/>
    </location>
</feature>
<evidence type="ECO:0000256" key="1">
    <source>
        <dbReference type="SAM" id="Phobius"/>
    </source>
</evidence>
<feature type="transmembrane region" description="Helical" evidence="1">
    <location>
        <begin position="236"/>
        <end position="258"/>
    </location>
</feature>
<dbReference type="GO" id="GO:0004175">
    <property type="term" value="F:endopeptidase activity"/>
    <property type="evidence" value="ECO:0007669"/>
    <property type="project" value="UniProtKB-ARBA"/>
</dbReference>
<feature type="transmembrane region" description="Helical" evidence="1">
    <location>
        <begin position="45"/>
        <end position="66"/>
    </location>
</feature>
<feature type="transmembrane region" description="Helical" evidence="1">
    <location>
        <begin position="86"/>
        <end position="107"/>
    </location>
</feature>
<sequence>MTNQRLSTVWRIVTVFVLTCMVWWLSKAIRIWMGAGGDYDRTTHVLSAVLILSLVLPLIVFARKYVDKRSWAGLRLTSFKEGWKPFVFGGLSYLIPAGIALIIFVWFDWTEIQFHVSVGSLVLTIITLLILVFMYEALPEELIFRGYFYRNLNTSLAKWKAVGVQSLLFVLFAVSIGAALSVERIVFFFAVGIIIGMVRVMTENVWGAVGLHVAFQTMQQLFSPHNQELTSTTPGLMEIVILGIIPFSFAIMTLKLFVRTEPDWKEVDTE</sequence>
<dbReference type="EMBL" id="JAMBOL010000005">
    <property type="protein sequence ID" value="MCM3714109.1"/>
    <property type="molecule type" value="Genomic_DNA"/>
</dbReference>
<name>A0A9X2IMP7_9BACI</name>
<dbReference type="Pfam" id="PF02517">
    <property type="entry name" value="Rce1-like"/>
    <property type="match status" value="1"/>
</dbReference>
<gene>
    <name evidence="3" type="ORF">M3202_08420</name>
</gene>
<evidence type="ECO:0000313" key="4">
    <source>
        <dbReference type="Proteomes" id="UP001139179"/>
    </source>
</evidence>
<comment type="caution">
    <text evidence="3">The sequence shown here is derived from an EMBL/GenBank/DDBJ whole genome shotgun (WGS) entry which is preliminary data.</text>
</comment>
<protein>
    <submittedName>
        <fullName evidence="3">CPBP family intramembrane metalloprotease</fullName>
    </submittedName>
</protein>
<feature type="domain" description="CAAX prenyl protease 2/Lysostaphin resistance protein A-like" evidence="2">
    <location>
        <begin position="125"/>
        <end position="217"/>
    </location>
</feature>
<accession>A0A9X2IMP7</accession>
<evidence type="ECO:0000313" key="3">
    <source>
        <dbReference type="EMBL" id="MCM3714109.1"/>
    </source>
</evidence>
<keyword evidence="3" id="KW-0482">Metalloprotease</keyword>
<reference evidence="3" key="1">
    <citation type="submission" date="2022-05" db="EMBL/GenBank/DDBJ databases">
        <title>Comparative Genomics of Spacecraft Associated Microbes.</title>
        <authorList>
            <person name="Tran M.T."/>
            <person name="Wright A."/>
            <person name="Seuylemezian A."/>
            <person name="Eisen J."/>
            <person name="Coil D."/>
        </authorList>
    </citation>
    <scope>NUCLEOTIDE SEQUENCE</scope>
    <source>
        <strain evidence="3">214.1.1</strain>
    </source>
</reference>
<feature type="transmembrane region" description="Helical" evidence="1">
    <location>
        <begin position="12"/>
        <end position="33"/>
    </location>
</feature>
<keyword evidence="3" id="KW-0645">Protease</keyword>
<dbReference type="Proteomes" id="UP001139179">
    <property type="component" value="Unassembled WGS sequence"/>
</dbReference>
<organism evidence="3 4">
    <name type="scientific">Halalkalibacter oceani</name>
    <dbReference type="NCBI Taxonomy" id="1653776"/>
    <lineage>
        <taxon>Bacteria</taxon>
        <taxon>Bacillati</taxon>
        <taxon>Bacillota</taxon>
        <taxon>Bacilli</taxon>
        <taxon>Bacillales</taxon>
        <taxon>Bacillaceae</taxon>
        <taxon>Halalkalibacter</taxon>
    </lineage>
</organism>
<dbReference type="RefSeq" id="WP_251222896.1">
    <property type="nucleotide sequence ID" value="NZ_JAMBOL010000005.1"/>
</dbReference>